<feature type="region of interest" description="Disordered" evidence="2">
    <location>
        <begin position="46"/>
        <end position="73"/>
    </location>
</feature>
<gene>
    <name evidence="4" type="ORF">CFOL_v3_12849</name>
</gene>
<accession>A0A1Q3BN63</accession>
<evidence type="ECO:0000256" key="1">
    <source>
        <dbReference type="PROSITE-ProRule" id="PRU00047"/>
    </source>
</evidence>
<evidence type="ECO:0000256" key="2">
    <source>
        <dbReference type="SAM" id="MobiDB-lite"/>
    </source>
</evidence>
<keyword evidence="1" id="KW-0862">Zinc</keyword>
<dbReference type="InParanoid" id="A0A1Q3BN63"/>
<dbReference type="GO" id="GO:0008270">
    <property type="term" value="F:zinc ion binding"/>
    <property type="evidence" value="ECO:0007669"/>
    <property type="project" value="UniProtKB-KW"/>
</dbReference>
<keyword evidence="5" id="KW-1185">Reference proteome</keyword>
<name>A0A1Q3BN63_CEPFO</name>
<sequence length="190" mass="20897">FSQFISNFHMNEVDCSLPKLVGMLRTVEADLDIGKSKSAIMFLPSSSKTTQNKGGSKKKGKAMKKKKKSIKKEKPQGVVGACFHCGKQGQWKKDCKEFLASTAGASGSGTYMINLHVASNFSYTWVLDTGCGTNICNSWQGLRSARQLRAEEAVDRRLGDGSRIITRVIGVFDFHLFNGFVISLDPCYLV</sequence>
<organism evidence="4 5">
    <name type="scientific">Cephalotus follicularis</name>
    <name type="common">Albany pitcher plant</name>
    <dbReference type="NCBI Taxonomy" id="3775"/>
    <lineage>
        <taxon>Eukaryota</taxon>
        <taxon>Viridiplantae</taxon>
        <taxon>Streptophyta</taxon>
        <taxon>Embryophyta</taxon>
        <taxon>Tracheophyta</taxon>
        <taxon>Spermatophyta</taxon>
        <taxon>Magnoliopsida</taxon>
        <taxon>eudicotyledons</taxon>
        <taxon>Gunneridae</taxon>
        <taxon>Pentapetalae</taxon>
        <taxon>rosids</taxon>
        <taxon>fabids</taxon>
        <taxon>Oxalidales</taxon>
        <taxon>Cephalotaceae</taxon>
        <taxon>Cephalotus</taxon>
    </lineage>
</organism>
<feature type="non-terminal residue" evidence="4">
    <location>
        <position position="190"/>
    </location>
</feature>
<dbReference type="EMBL" id="BDDD01000717">
    <property type="protein sequence ID" value="GAV69348.1"/>
    <property type="molecule type" value="Genomic_DNA"/>
</dbReference>
<dbReference type="Proteomes" id="UP000187406">
    <property type="component" value="Unassembled WGS sequence"/>
</dbReference>
<feature type="non-terminal residue" evidence="4">
    <location>
        <position position="1"/>
    </location>
</feature>
<evidence type="ECO:0000313" key="5">
    <source>
        <dbReference type="Proteomes" id="UP000187406"/>
    </source>
</evidence>
<reference evidence="5" key="1">
    <citation type="submission" date="2016-04" db="EMBL/GenBank/DDBJ databases">
        <title>Cephalotus genome sequencing.</title>
        <authorList>
            <person name="Fukushima K."/>
            <person name="Hasebe M."/>
            <person name="Fang X."/>
        </authorList>
    </citation>
    <scope>NUCLEOTIDE SEQUENCE [LARGE SCALE GENOMIC DNA]</scope>
    <source>
        <strain evidence="5">cv. St1</strain>
    </source>
</reference>
<keyword evidence="1" id="KW-0479">Metal-binding</keyword>
<dbReference type="AlphaFoldDB" id="A0A1Q3BN63"/>
<feature type="domain" description="CCHC-type" evidence="3">
    <location>
        <begin position="82"/>
        <end position="97"/>
    </location>
</feature>
<keyword evidence="1" id="KW-0863">Zinc-finger</keyword>
<comment type="caution">
    <text evidence="4">The sequence shown here is derived from an EMBL/GenBank/DDBJ whole genome shotgun (WGS) entry which is preliminary data.</text>
</comment>
<evidence type="ECO:0000313" key="4">
    <source>
        <dbReference type="EMBL" id="GAV69348.1"/>
    </source>
</evidence>
<protein>
    <recommendedName>
        <fullName evidence="3">CCHC-type domain-containing protein</fullName>
    </recommendedName>
</protein>
<proteinExistence type="predicted"/>
<dbReference type="GO" id="GO:0003676">
    <property type="term" value="F:nucleic acid binding"/>
    <property type="evidence" value="ECO:0007669"/>
    <property type="project" value="InterPro"/>
</dbReference>
<evidence type="ECO:0000259" key="3">
    <source>
        <dbReference type="PROSITE" id="PS50158"/>
    </source>
</evidence>
<dbReference type="InterPro" id="IPR001878">
    <property type="entry name" value="Znf_CCHC"/>
</dbReference>
<feature type="compositionally biased region" description="Basic residues" evidence="2">
    <location>
        <begin position="55"/>
        <end position="71"/>
    </location>
</feature>
<dbReference type="PROSITE" id="PS50158">
    <property type="entry name" value="ZF_CCHC"/>
    <property type="match status" value="1"/>
</dbReference>